<proteinExistence type="predicted"/>
<dbReference type="Pfam" id="PF07521">
    <property type="entry name" value="RMMBL"/>
    <property type="match status" value="1"/>
</dbReference>
<dbReference type="GO" id="GO:0004521">
    <property type="term" value="F:RNA endonuclease activity"/>
    <property type="evidence" value="ECO:0007669"/>
    <property type="project" value="TreeGrafter"/>
</dbReference>
<dbReference type="RefSeq" id="WP_078685968.1">
    <property type="nucleotide sequence ID" value="NZ_FUYA01000011.1"/>
</dbReference>
<protein>
    <submittedName>
        <fullName evidence="4">Metallo-beta-lactamase family protein</fullName>
    </submittedName>
</protein>
<dbReference type="Pfam" id="PF10996">
    <property type="entry name" value="Beta-Casp"/>
    <property type="match status" value="1"/>
</dbReference>
<dbReference type="Gene3D" id="3.40.50.10890">
    <property type="match status" value="1"/>
</dbReference>
<organism evidence="4 5">
    <name type="scientific">Desulfobaculum bizertense DSM 18034</name>
    <dbReference type="NCBI Taxonomy" id="1121442"/>
    <lineage>
        <taxon>Bacteria</taxon>
        <taxon>Pseudomonadati</taxon>
        <taxon>Thermodesulfobacteriota</taxon>
        <taxon>Desulfovibrionia</taxon>
        <taxon>Desulfovibrionales</taxon>
        <taxon>Desulfovibrionaceae</taxon>
        <taxon>Desulfobaculum</taxon>
    </lineage>
</organism>
<sequence length="535" mass="60664">MKIQFLGAAQTVTGSCYMMETGTHRFAVDCGMHQGNREIERRNFGSLKYRPQNVDFFLITHAHIDHSGLLPRMVQNGFKGKIYCTPPTKDLLEIMLRDSAHIQEMEAEWKSRKRSRRGKGRIDPLYTMDDVERTLELLTSVEYGAPFEPFPELSVCYRDAGHILGSAFIELCVKEDGKEFKVVFSGDLGRPDQLIVRDPSIIQDADYLFLESTYGDRNHKDEQLSRDELAEAIDWSYSHGEKVIIPAFAVERTQEVLYTLHILNKEGRLPQGMPVYVDSPMAIRATEVFRNHPEYYDNEALKIVDAGEDPLSTPNLHFTLGREESTAINASKGPGIVISASGMCNAGRIKHHLRHNLWKPGASVVFVGYQGKGTPGRKIVDGAKRIRILGDEIAVRAKIFTIGGFSAHAGQSQIMEWLEHFRTRTMKVFLVHGENSAQETLADLIRKKFGLEVHIPGYLDICTMEADEPMALSREADKAKPAVDWQDMLGRTNALVQKMEDLKKQMKGRSWEDQTELRDRLDAIHRELEDFISEV</sequence>
<dbReference type="Proteomes" id="UP000189733">
    <property type="component" value="Unassembled WGS sequence"/>
</dbReference>
<evidence type="ECO:0000313" key="4">
    <source>
        <dbReference type="EMBL" id="SKA81351.1"/>
    </source>
</evidence>
<dbReference type="SUPFAM" id="SSF56281">
    <property type="entry name" value="Metallo-hydrolase/oxidoreductase"/>
    <property type="match status" value="1"/>
</dbReference>
<dbReference type="OrthoDB" id="9803916at2"/>
<feature type="domain" description="Beta-Casp" evidence="3">
    <location>
        <begin position="253"/>
        <end position="379"/>
    </location>
</feature>
<dbReference type="CDD" id="cd16295">
    <property type="entry name" value="TTHA0252-CPSF-like_MBL-fold"/>
    <property type="match status" value="1"/>
</dbReference>
<feature type="domain" description="Metallo-beta-lactamase" evidence="2">
    <location>
        <begin position="13"/>
        <end position="233"/>
    </location>
</feature>
<evidence type="ECO:0000259" key="3">
    <source>
        <dbReference type="SMART" id="SM01027"/>
    </source>
</evidence>
<dbReference type="InterPro" id="IPR011108">
    <property type="entry name" value="RMMBL"/>
</dbReference>
<dbReference type="AlphaFoldDB" id="A0A1T4WXJ5"/>
<dbReference type="Pfam" id="PF00753">
    <property type="entry name" value="Lactamase_B"/>
    <property type="match status" value="1"/>
</dbReference>
<dbReference type="InterPro" id="IPR022712">
    <property type="entry name" value="Beta_Casp"/>
</dbReference>
<name>A0A1T4WXJ5_9BACT</name>
<dbReference type="PROSITE" id="PS51257">
    <property type="entry name" value="PROKAR_LIPOPROTEIN"/>
    <property type="match status" value="1"/>
</dbReference>
<gene>
    <name evidence="4" type="ORF">SAMN02745702_02702</name>
</gene>
<evidence type="ECO:0000259" key="2">
    <source>
        <dbReference type="SMART" id="SM00849"/>
    </source>
</evidence>
<dbReference type="Gene3D" id="3.60.15.10">
    <property type="entry name" value="Ribonuclease Z/Hydroxyacylglutathione hydrolase-like"/>
    <property type="match status" value="1"/>
</dbReference>
<dbReference type="InterPro" id="IPR050698">
    <property type="entry name" value="MBL"/>
</dbReference>
<keyword evidence="5" id="KW-1185">Reference proteome</keyword>
<dbReference type="GO" id="GO:0016787">
    <property type="term" value="F:hydrolase activity"/>
    <property type="evidence" value="ECO:0007669"/>
    <property type="project" value="UniProtKB-KW"/>
</dbReference>
<dbReference type="PANTHER" id="PTHR11203">
    <property type="entry name" value="CLEAVAGE AND POLYADENYLATION SPECIFICITY FACTOR FAMILY MEMBER"/>
    <property type="match status" value="1"/>
</dbReference>
<reference evidence="4 5" key="1">
    <citation type="submission" date="2017-02" db="EMBL/GenBank/DDBJ databases">
        <authorList>
            <person name="Peterson S.W."/>
        </authorList>
    </citation>
    <scope>NUCLEOTIDE SEQUENCE [LARGE SCALE GENOMIC DNA]</scope>
    <source>
        <strain evidence="4 5">DSM 18034</strain>
    </source>
</reference>
<evidence type="ECO:0000313" key="5">
    <source>
        <dbReference type="Proteomes" id="UP000189733"/>
    </source>
</evidence>
<dbReference type="STRING" id="1121442.SAMN02745702_02702"/>
<dbReference type="InterPro" id="IPR001279">
    <property type="entry name" value="Metallo-B-lactamas"/>
</dbReference>
<dbReference type="InterPro" id="IPR036866">
    <property type="entry name" value="RibonucZ/Hydroxyglut_hydro"/>
</dbReference>
<dbReference type="EMBL" id="FUYA01000011">
    <property type="protein sequence ID" value="SKA81351.1"/>
    <property type="molecule type" value="Genomic_DNA"/>
</dbReference>
<evidence type="ECO:0000256" key="1">
    <source>
        <dbReference type="ARBA" id="ARBA00022801"/>
    </source>
</evidence>
<dbReference type="PANTHER" id="PTHR11203:SF37">
    <property type="entry name" value="INTEGRATOR COMPLEX SUBUNIT 11"/>
    <property type="match status" value="1"/>
</dbReference>
<keyword evidence="1" id="KW-0378">Hydrolase</keyword>
<accession>A0A1T4WXJ5</accession>
<dbReference type="SMART" id="SM00849">
    <property type="entry name" value="Lactamase_B"/>
    <property type="match status" value="1"/>
</dbReference>
<dbReference type="SMART" id="SM01027">
    <property type="entry name" value="Beta-Casp"/>
    <property type="match status" value="1"/>
</dbReference>